<dbReference type="SUPFAM" id="SSF51556">
    <property type="entry name" value="Metallo-dependent hydrolases"/>
    <property type="match status" value="1"/>
</dbReference>
<dbReference type="Gene3D" id="3.40.50.10910">
    <property type="entry name" value="Amidohydrolase"/>
    <property type="match status" value="1"/>
</dbReference>
<dbReference type="Proteomes" id="UP000664480">
    <property type="component" value="Unassembled WGS sequence"/>
</dbReference>
<protein>
    <submittedName>
        <fullName evidence="2">Amidohydrolase family protein</fullName>
    </submittedName>
</protein>
<dbReference type="RefSeq" id="WP_206587260.1">
    <property type="nucleotide sequence ID" value="NZ_JAFKCU010000003.1"/>
</dbReference>
<dbReference type="PANTHER" id="PTHR43135">
    <property type="entry name" value="ALPHA-D-RIBOSE 1-METHYLPHOSPHONATE 5-TRIPHOSPHATE DIPHOSPHATASE"/>
    <property type="match status" value="1"/>
</dbReference>
<feature type="domain" description="Amidohydrolase-related" evidence="1">
    <location>
        <begin position="76"/>
        <end position="451"/>
    </location>
</feature>
<dbReference type="InterPro" id="IPR032466">
    <property type="entry name" value="Metal_Hydrolase"/>
</dbReference>
<proteinExistence type="predicted"/>
<keyword evidence="3" id="KW-1185">Reference proteome</keyword>
<dbReference type="PANTHER" id="PTHR43135:SF3">
    <property type="entry name" value="ALPHA-D-RIBOSE 1-METHYLPHOSPHONATE 5-TRIPHOSPHATE DIPHOSPHATASE"/>
    <property type="match status" value="1"/>
</dbReference>
<evidence type="ECO:0000259" key="1">
    <source>
        <dbReference type="Pfam" id="PF01979"/>
    </source>
</evidence>
<dbReference type="InterPro" id="IPR051781">
    <property type="entry name" value="Metallo-dep_Hydrolase"/>
</dbReference>
<dbReference type="Gene3D" id="3.20.20.140">
    <property type="entry name" value="Metal-dependent hydrolases"/>
    <property type="match status" value="1"/>
</dbReference>
<evidence type="ECO:0000313" key="3">
    <source>
        <dbReference type="Proteomes" id="UP000664480"/>
    </source>
</evidence>
<name>A0ABS3CJ86_9BACT</name>
<accession>A0ABS3CJ86</accession>
<dbReference type="PROSITE" id="PS51257">
    <property type="entry name" value="PROKAR_LIPOPROTEIN"/>
    <property type="match status" value="1"/>
</dbReference>
<dbReference type="Pfam" id="PF01979">
    <property type="entry name" value="Amidohydro_1"/>
    <property type="match status" value="1"/>
</dbReference>
<gene>
    <name evidence="2" type="ORF">J0A69_14140</name>
</gene>
<sequence>MRFTGLLFISILFFSCQKKTEVDLIIQNTSIIDVASGKVIPNQTVLIQGDSIFELGDDSILEKYQSENLVNGQGKFLMPGLWDNHVHFGGAEYVDENEQLLPLYLAFGVTTVRDAAGDISLDVLKWRDEMNARDRLGPKILTSGPKLEGIESIWPGDLEIGTEEELEAALDSLEKLKVDFIKITDNTLKPQLFLEAVKRASKRGWSVSGHIPAALTIDQVSVAGQKTVEHLSYLMRMTTPMEAVISEGRGNGTMTATEASKLQAETRDDSLTLVKFKKLASQGTGVVPTLLISSNIAYLDENNFGEDTILNYLGPQLKESYQWRIQRMANDTPEDKQNRKNSFEATASLIPLVKESGMKIYAGTDAGYLNTYDFPGLAIHLELQQLVKYGLTPREALEASVINGPEYFGLEKSFGSVEIGKKANLILLNANPLEDIKATLTIQDVIKDGQLLDRNKLDQMLLEIKNWVAEKEGK</sequence>
<dbReference type="InterPro" id="IPR006680">
    <property type="entry name" value="Amidohydro-rel"/>
</dbReference>
<evidence type="ECO:0000313" key="2">
    <source>
        <dbReference type="EMBL" id="MBN7816584.1"/>
    </source>
</evidence>
<organism evidence="2 3">
    <name type="scientific">Algoriphagus pacificus</name>
    <dbReference type="NCBI Taxonomy" id="2811234"/>
    <lineage>
        <taxon>Bacteria</taxon>
        <taxon>Pseudomonadati</taxon>
        <taxon>Bacteroidota</taxon>
        <taxon>Cytophagia</taxon>
        <taxon>Cytophagales</taxon>
        <taxon>Cyclobacteriaceae</taxon>
        <taxon>Algoriphagus</taxon>
    </lineage>
</organism>
<dbReference type="InterPro" id="IPR011059">
    <property type="entry name" value="Metal-dep_hydrolase_composite"/>
</dbReference>
<dbReference type="SUPFAM" id="SSF51338">
    <property type="entry name" value="Composite domain of metallo-dependent hydrolases"/>
    <property type="match status" value="1"/>
</dbReference>
<dbReference type="Gene3D" id="2.30.40.10">
    <property type="entry name" value="Urease, subunit C, domain 1"/>
    <property type="match status" value="2"/>
</dbReference>
<dbReference type="Gene3D" id="3.30.110.90">
    <property type="entry name" value="Amidohydrolase"/>
    <property type="match status" value="1"/>
</dbReference>
<comment type="caution">
    <text evidence="2">The sequence shown here is derived from an EMBL/GenBank/DDBJ whole genome shotgun (WGS) entry which is preliminary data.</text>
</comment>
<dbReference type="EMBL" id="JAFKCU010000003">
    <property type="protein sequence ID" value="MBN7816584.1"/>
    <property type="molecule type" value="Genomic_DNA"/>
</dbReference>
<reference evidence="2 3" key="1">
    <citation type="submission" date="2021-03" db="EMBL/GenBank/DDBJ databases">
        <title>novel species isolated from a fishpond in China.</title>
        <authorList>
            <person name="Lu H."/>
            <person name="Cai Z."/>
        </authorList>
    </citation>
    <scope>NUCLEOTIDE SEQUENCE [LARGE SCALE GENOMIC DNA]</scope>
    <source>
        <strain evidence="2 3">YJ13C</strain>
    </source>
</reference>